<dbReference type="InterPro" id="IPR001810">
    <property type="entry name" value="F-box_dom"/>
</dbReference>
<name>A0AA35MBC7_9HYPO</name>
<dbReference type="Pfam" id="PF12937">
    <property type="entry name" value="F-box-like"/>
    <property type="match status" value="1"/>
</dbReference>
<evidence type="ECO:0000313" key="3">
    <source>
        <dbReference type="Proteomes" id="UP001160390"/>
    </source>
</evidence>
<organism evidence="2 3">
    <name type="scientific">Clonostachys chloroleuca</name>
    <dbReference type="NCBI Taxonomy" id="1926264"/>
    <lineage>
        <taxon>Eukaryota</taxon>
        <taxon>Fungi</taxon>
        <taxon>Dikarya</taxon>
        <taxon>Ascomycota</taxon>
        <taxon>Pezizomycotina</taxon>
        <taxon>Sordariomycetes</taxon>
        <taxon>Hypocreomycetidae</taxon>
        <taxon>Hypocreales</taxon>
        <taxon>Bionectriaceae</taxon>
        <taxon>Clonostachys</taxon>
    </lineage>
</organism>
<dbReference type="EMBL" id="CABFNP030001245">
    <property type="protein sequence ID" value="CAI6093469.1"/>
    <property type="molecule type" value="Genomic_DNA"/>
</dbReference>
<feature type="domain" description="F-box" evidence="1">
    <location>
        <begin position="2"/>
        <end position="52"/>
    </location>
</feature>
<proteinExistence type="predicted"/>
<evidence type="ECO:0000259" key="1">
    <source>
        <dbReference type="PROSITE" id="PS50181"/>
    </source>
</evidence>
<evidence type="ECO:0000313" key="2">
    <source>
        <dbReference type="EMBL" id="CAI6093469.1"/>
    </source>
</evidence>
<sequence>MSFQIVSLPHEVLLLLASHLYGLEDFLNLSLTCKDMRSILADTLPNSILRIAARQSYFSPFPSSNLLVAATARELGNWARKSTTNEEILATAFQGGFEGLLGLALRQCSLTMSQLRELQDIQYSIVNPVVNIIDQGIGQQWRATPDFWSGGASDAASISGDASDTFFHIAVYGELFSPDIETYLNGNQALPVQRPLTLDTRLEFLKYCVPDKNCRLMSEEQAMSAAVRGVPIDTRRVVKNVGPYAGYEDESDRHSELDDDEPQNFYFDENDELHVISTQNVLDDGNKEPRTNPFTDDAFPRNLCNNNAFQNYFLDADGVDDEFADYDWVGQNNGFYEDNGSAEDNAREPQEPLNDNNFALVWLLDSSRWRPHWQEARHRVGKDFEVTYRDLEHFTADDPGNWRQRLWENTMLCQGLEGLGMILPGQQDAWLKKIRRWRRKIAKMTEEPRMLVLGEQITYDYPYLFGELRICGQGFIGATQT</sequence>
<keyword evidence="3" id="KW-1185">Reference proteome</keyword>
<comment type="caution">
    <text evidence="2">The sequence shown here is derived from an EMBL/GenBank/DDBJ whole genome shotgun (WGS) entry which is preliminary data.</text>
</comment>
<dbReference type="PROSITE" id="PS50181">
    <property type="entry name" value="FBOX"/>
    <property type="match status" value="1"/>
</dbReference>
<gene>
    <name evidence="2" type="ORF">CCHLO57077_00000572</name>
</gene>
<reference evidence="2" key="1">
    <citation type="submission" date="2023-01" db="EMBL/GenBank/DDBJ databases">
        <authorList>
            <person name="Piombo E."/>
        </authorList>
    </citation>
    <scope>NUCLEOTIDE SEQUENCE</scope>
</reference>
<dbReference type="AlphaFoldDB" id="A0AA35MBC7"/>
<protein>
    <recommendedName>
        <fullName evidence="1">F-box domain-containing protein</fullName>
    </recommendedName>
</protein>
<accession>A0AA35MBC7</accession>
<dbReference type="Proteomes" id="UP001160390">
    <property type="component" value="Unassembled WGS sequence"/>
</dbReference>